<dbReference type="SUPFAM" id="SSF81383">
    <property type="entry name" value="F-box domain"/>
    <property type="match status" value="1"/>
</dbReference>
<dbReference type="Pfam" id="PF12937">
    <property type="entry name" value="F-box-like"/>
    <property type="match status" value="1"/>
</dbReference>
<sequence length="473" mass="53144">MQTLPSSQMVQFLDLPIELLPLILSNLPKPHHLASACLVNKAFHIFAVPNLYERASIYAWHRDGKRKVIQLFNTLAECPHLAKYVRRLDIRDFPKAFTLTGFGSLDMVLTGLRNCVNLRACTWTRDGSLNSGILTALQASGMLRELEINGRSEDNYDPDLLHGFTHLTRISIIMPSGPVVDRLRIWMALTGNTLQNLTLICKVTSSIITDSVLEGLAPHLVKLRYLYLTGCPRVSHRGVWAIISHNHAGLIGLGLEGMSPRFDMRKLASQCIAAGALSQLKFITLTVHPQLHLNAWMNDVSFLLSKSPLENFHIYSTGAFYEAPSTDHFWSQLVATHGNRLIRFSVHRMLISLRAIDEICKRCPALQQLYIVIEPDSLISLGKSLSKARSLREIHINYPLEAQTDVIPVISTLDATSIIRNCNSTLTQFGFNARVWQVSRVVEKDPNGSIRINPKLYPYESPDIPEPFLVVRT</sequence>
<organism evidence="2 3">
    <name type="scientific">Hypsizygus marmoreus</name>
    <name type="common">White beech mushroom</name>
    <name type="synonym">Agaricus marmoreus</name>
    <dbReference type="NCBI Taxonomy" id="39966"/>
    <lineage>
        <taxon>Eukaryota</taxon>
        <taxon>Fungi</taxon>
        <taxon>Dikarya</taxon>
        <taxon>Basidiomycota</taxon>
        <taxon>Agaricomycotina</taxon>
        <taxon>Agaricomycetes</taxon>
        <taxon>Agaricomycetidae</taxon>
        <taxon>Agaricales</taxon>
        <taxon>Tricholomatineae</taxon>
        <taxon>Lyophyllaceae</taxon>
        <taxon>Hypsizygus</taxon>
    </lineage>
</organism>
<dbReference type="STRING" id="39966.A0A369J5F7"/>
<reference evidence="2" key="1">
    <citation type="submission" date="2018-04" db="EMBL/GenBank/DDBJ databases">
        <title>Whole genome sequencing of Hypsizygus marmoreus.</title>
        <authorList>
            <person name="Choi I.-G."/>
            <person name="Min B."/>
            <person name="Kim J.-G."/>
            <person name="Kim S."/>
            <person name="Oh Y.-L."/>
            <person name="Kong W.-S."/>
            <person name="Park H."/>
            <person name="Jeong J."/>
            <person name="Song E.-S."/>
        </authorList>
    </citation>
    <scope>NUCLEOTIDE SEQUENCE [LARGE SCALE GENOMIC DNA]</scope>
    <source>
        <strain evidence="2">51987-8</strain>
    </source>
</reference>
<dbReference type="SUPFAM" id="SSF52047">
    <property type="entry name" value="RNI-like"/>
    <property type="match status" value="1"/>
</dbReference>
<dbReference type="InterPro" id="IPR001810">
    <property type="entry name" value="F-box_dom"/>
</dbReference>
<dbReference type="AlphaFoldDB" id="A0A369J5F7"/>
<evidence type="ECO:0000259" key="1">
    <source>
        <dbReference type="Pfam" id="PF12937"/>
    </source>
</evidence>
<comment type="caution">
    <text evidence="2">The sequence shown here is derived from an EMBL/GenBank/DDBJ whole genome shotgun (WGS) entry which is preliminary data.</text>
</comment>
<proteinExistence type="predicted"/>
<dbReference type="InterPro" id="IPR036047">
    <property type="entry name" value="F-box-like_dom_sf"/>
</dbReference>
<dbReference type="Proteomes" id="UP000076154">
    <property type="component" value="Unassembled WGS sequence"/>
</dbReference>
<dbReference type="InParanoid" id="A0A369J5F7"/>
<evidence type="ECO:0000313" key="2">
    <source>
        <dbReference type="EMBL" id="RDB17281.1"/>
    </source>
</evidence>
<dbReference type="InterPro" id="IPR032675">
    <property type="entry name" value="LRR_dom_sf"/>
</dbReference>
<keyword evidence="3" id="KW-1185">Reference proteome</keyword>
<evidence type="ECO:0000313" key="3">
    <source>
        <dbReference type="Proteomes" id="UP000076154"/>
    </source>
</evidence>
<dbReference type="EMBL" id="LUEZ02000113">
    <property type="protein sequence ID" value="RDB17281.1"/>
    <property type="molecule type" value="Genomic_DNA"/>
</dbReference>
<protein>
    <recommendedName>
        <fullName evidence="1">F-box domain-containing protein</fullName>
    </recommendedName>
</protein>
<name>A0A369J5F7_HYPMA</name>
<dbReference type="OrthoDB" id="2585512at2759"/>
<gene>
    <name evidence="2" type="ORF">Hypma_001720</name>
</gene>
<accession>A0A369J5F7</accession>
<feature type="domain" description="F-box" evidence="1">
    <location>
        <begin position="12"/>
        <end position="55"/>
    </location>
</feature>
<dbReference type="Gene3D" id="3.80.10.10">
    <property type="entry name" value="Ribonuclease Inhibitor"/>
    <property type="match status" value="1"/>
</dbReference>